<dbReference type="InterPro" id="IPR000477">
    <property type="entry name" value="RT_dom"/>
</dbReference>
<reference evidence="4 5" key="1">
    <citation type="journal article" date="2021" name="bioRxiv">
        <title>The Gossypium anomalum genome as a resource for cotton improvement and evolutionary analysis of hybrid incompatibility.</title>
        <authorList>
            <person name="Grover C.E."/>
            <person name="Yuan D."/>
            <person name="Arick M.A."/>
            <person name="Miller E.R."/>
            <person name="Hu G."/>
            <person name="Peterson D.G."/>
            <person name="Wendel J.F."/>
            <person name="Udall J.A."/>
        </authorList>
    </citation>
    <scope>NUCLEOTIDE SEQUENCE [LARGE SCALE GENOMIC DNA]</scope>
    <source>
        <strain evidence="4">JFW-Udall</strain>
        <tissue evidence="4">Leaf</tissue>
    </source>
</reference>
<sequence>MNQIFRPYLDRFVVMFIDDILIYLKDETEHAEHLRIVLQNLCDKQLYAKFSKCEFWLREVGFLGHIVSALGIQVDSSKISVILDWKPPRNLEDLLTEAPVLVQPESGKEFVIYSDASLNSLGYVLMQEGKVIAYASRQLKPHEKNYLTHDMELAAIRIWLELLKDYELVIDYHPGKANICKAQKFDNEMLAKQAQCDSNPNLEFQVNSNDCLRFRGRICVSRNLELIQMILNEAYRGRLPVHLGSMKCDISEFVSKCLICQQIKAEHHVPSSLLQLIMIPEWKWDIITIDFVSGLPLSPSKKEAIWVVVDRLKKSTHFIAARTNYSLDKLAELYI</sequence>
<dbReference type="EMBL" id="JAHUZN010000010">
    <property type="protein sequence ID" value="KAG8481375.1"/>
    <property type="molecule type" value="Genomic_DNA"/>
</dbReference>
<dbReference type="Gene3D" id="3.30.70.270">
    <property type="match status" value="1"/>
</dbReference>
<feature type="domain" description="Reverse transcriptase/retrotransposon-derived protein RNase H-like" evidence="3">
    <location>
        <begin position="90"/>
        <end position="166"/>
    </location>
</feature>
<keyword evidence="1" id="KW-0511">Multifunctional enzyme</keyword>
<evidence type="ECO:0000256" key="1">
    <source>
        <dbReference type="ARBA" id="ARBA00023268"/>
    </source>
</evidence>
<dbReference type="InterPro" id="IPR043502">
    <property type="entry name" value="DNA/RNA_pol_sf"/>
</dbReference>
<dbReference type="CDD" id="cd01647">
    <property type="entry name" value="RT_LTR"/>
    <property type="match status" value="1"/>
</dbReference>
<keyword evidence="5" id="KW-1185">Reference proteome</keyword>
<dbReference type="InterPro" id="IPR050951">
    <property type="entry name" value="Retrovirus_Pol_polyprotein"/>
</dbReference>
<evidence type="ECO:0000313" key="5">
    <source>
        <dbReference type="Proteomes" id="UP000701853"/>
    </source>
</evidence>
<gene>
    <name evidence="4" type="ORF">CXB51_026155</name>
</gene>
<dbReference type="Proteomes" id="UP000701853">
    <property type="component" value="Chromosome 10"/>
</dbReference>
<accession>A0A8J5YRY5</accession>
<name>A0A8J5YRY5_9ROSI</name>
<evidence type="ECO:0008006" key="6">
    <source>
        <dbReference type="Google" id="ProtNLM"/>
    </source>
</evidence>
<evidence type="ECO:0000259" key="2">
    <source>
        <dbReference type="Pfam" id="PF00078"/>
    </source>
</evidence>
<dbReference type="AlphaFoldDB" id="A0A8J5YRY5"/>
<organism evidence="4 5">
    <name type="scientific">Gossypium anomalum</name>
    <dbReference type="NCBI Taxonomy" id="47600"/>
    <lineage>
        <taxon>Eukaryota</taxon>
        <taxon>Viridiplantae</taxon>
        <taxon>Streptophyta</taxon>
        <taxon>Embryophyta</taxon>
        <taxon>Tracheophyta</taxon>
        <taxon>Spermatophyta</taxon>
        <taxon>Magnoliopsida</taxon>
        <taxon>eudicotyledons</taxon>
        <taxon>Gunneridae</taxon>
        <taxon>Pentapetalae</taxon>
        <taxon>rosids</taxon>
        <taxon>malvids</taxon>
        <taxon>Malvales</taxon>
        <taxon>Malvaceae</taxon>
        <taxon>Malvoideae</taxon>
        <taxon>Gossypium</taxon>
    </lineage>
</organism>
<dbReference type="OrthoDB" id="981817at2759"/>
<dbReference type="GO" id="GO:0003824">
    <property type="term" value="F:catalytic activity"/>
    <property type="evidence" value="ECO:0007669"/>
    <property type="project" value="UniProtKB-KW"/>
</dbReference>
<comment type="caution">
    <text evidence="4">The sequence shown here is derived from an EMBL/GenBank/DDBJ whole genome shotgun (WGS) entry which is preliminary data.</text>
</comment>
<dbReference type="Pfam" id="PF17919">
    <property type="entry name" value="RT_RNaseH_2"/>
    <property type="match status" value="1"/>
</dbReference>
<feature type="domain" description="Reverse transcriptase" evidence="2">
    <location>
        <begin position="1"/>
        <end position="66"/>
    </location>
</feature>
<dbReference type="PANTHER" id="PTHR37984">
    <property type="entry name" value="PROTEIN CBG26694"/>
    <property type="match status" value="1"/>
</dbReference>
<evidence type="ECO:0000259" key="3">
    <source>
        <dbReference type="Pfam" id="PF17919"/>
    </source>
</evidence>
<proteinExistence type="predicted"/>
<evidence type="ECO:0000313" key="4">
    <source>
        <dbReference type="EMBL" id="KAG8481375.1"/>
    </source>
</evidence>
<protein>
    <recommendedName>
        <fullName evidence="6">Reverse transcriptase domain-containing protein</fullName>
    </recommendedName>
</protein>
<dbReference type="InterPro" id="IPR043128">
    <property type="entry name" value="Rev_trsase/Diguanyl_cyclase"/>
</dbReference>
<dbReference type="InterPro" id="IPR041577">
    <property type="entry name" value="RT_RNaseH_2"/>
</dbReference>
<dbReference type="SUPFAM" id="SSF56672">
    <property type="entry name" value="DNA/RNA polymerases"/>
    <property type="match status" value="1"/>
</dbReference>
<dbReference type="PANTHER" id="PTHR37984:SF5">
    <property type="entry name" value="PROTEIN NYNRIN-LIKE"/>
    <property type="match status" value="1"/>
</dbReference>
<dbReference type="Pfam" id="PF00078">
    <property type="entry name" value="RVT_1"/>
    <property type="match status" value="1"/>
</dbReference>